<feature type="compositionally biased region" description="Polar residues" evidence="1">
    <location>
        <begin position="883"/>
        <end position="895"/>
    </location>
</feature>
<dbReference type="FunCoup" id="A0A7F5RA32">
    <property type="interactions" value="558"/>
</dbReference>
<feature type="region of interest" description="Disordered" evidence="1">
    <location>
        <begin position="796"/>
        <end position="816"/>
    </location>
</feature>
<dbReference type="Pfam" id="PF00378">
    <property type="entry name" value="ECH_1"/>
    <property type="match status" value="1"/>
</dbReference>
<dbReference type="CDD" id="cd06558">
    <property type="entry name" value="crotonase-like"/>
    <property type="match status" value="1"/>
</dbReference>
<accession>A0A7F5RA32</accession>
<name>A0A7F5RA32_AGRPL</name>
<feature type="region of interest" description="Disordered" evidence="1">
    <location>
        <begin position="683"/>
        <end position="775"/>
    </location>
</feature>
<proteinExistence type="predicted"/>
<dbReference type="AlphaFoldDB" id="A0A7F5RA32"/>
<protein>
    <submittedName>
        <fullName evidence="3">E3 ubiquitin-protein ligase RBBP6 isoform X1</fullName>
    </submittedName>
</protein>
<feature type="region of interest" description="Disordered" evidence="1">
    <location>
        <begin position="522"/>
        <end position="613"/>
    </location>
</feature>
<gene>
    <name evidence="3" type="primary">LOC108743372</name>
</gene>
<evidence type="ECO:0000256" key="1">
    <source>
        <dbReference type="SAM" id="MobiDB-lite"/>
    </source>
</evidence>
<reference evidence="3" key="1">
    <citation type="submission" date="2025-08" db="UniProtKB">
        <authorList>
            <consortium name="RefSeq"/>
        </authorList>
    </citation>
    <scope>IDENTIFICATION</scope>
    <source>
        <tissue evidence="3">Entire body</tissue>
    </source>
</reference>
<dbReference type="InterPro" id="IPR029045">
    <property type="entry name" value="ClpP/crotonase-like_dom_sf"/>
</dbReference>
<evidence type="ECO:0000313" key="2">
    <source>
        <dbReference type="Proteomes" id="UP000192223"/>
    </source>
</evidence>
<feature type="compositionally biased region" description="Polar residues" evidence="1">
    <location>
        <begin position="539"/>
        <end position="564"/>
    </location>
</feature>
<dbReference type="Gene3D" id="3.90.226.10">
    <property type="entry name" value="2-enoyl-CoA Hydratase, Chain A, domain 1"/>
    <property type="match status" value="1"/>
</dbReference>
<feature type="compositionally biased region" description="Basic and acidic residues" evidence="1">
    <location>
        <begin position="472"/>
        <end position="499"/>
    </location>
</feature>
<feature type="region of interest" description="Disordered" evidence="1">
    <location>
        <begin position="957"/>
        <end position="993"/>
    </location>
</feature>
<keyword evidence="2" id="KW-1185">Reference proteome</keyword>
<dbReference type="CTD" id="116874"/>
<feature type="compositionally biased region" description="Low complexity" evidence="1">
    <location>
        <begin position="528"/>
        <end position="538"/>
    </location>
</feature>
<dbReference type="GeneID" id="108743372"/>
<organism evidence="2 3">
    <name type="scientific">Agrilus planipennis</name>
    <name type="common">Emerald ash borer</name>
    <name type="synonym">Agrilus marcopoli</name>
    <dbReference type="NCBI Taxonomy" id="224129"/>
    <lineage>
        <taxon>Eukaryota</taxon>
        <taxon>Metazoa</taxon>
        <taxon>Ecdysozoa</taxon>
        <taxon>Arthropoda</taxon>
        <taxon>Hexapoda</taxon>
        <taxon>Insecta</taxon>
        <taxon>Pterygota</taxon>
        <taxon>Neoptera</taxon>
        <taxon>Endopterygota</taxon>
        <taxon>Coleoptera</taxon>
        <taxon>Polyphaga</taxon>
        <taxon>Elateriformia</taxon>
        <taxon>Buprestoidea</taxon>
        <taxon>Buprestidae</taxon>
        <taxon>Agrilinae</taxon>
        <taxon>Agrilus</taxon>
    </lineage>
</organism>
<evidence type="ECO:0000313" key="3">
    <source>
        <dbReference type="RefSeq" id="XP_025832829.1"/>
    </source>
</evidence>
<dbReference type="InParanoid" id="A0A7F5RA32"/>
<sequence>MFQSCDVSNLAKIKGNMSDSNSQELSDKSLSEFEKELEEVVRDVDIEQSTDKVSNVFTASDNYEDVLKIDENKVTQLMESANNFQEDALSGVSIENVSNTSNQKNLEHSIGAVIIQEKVNENRTISTLENNVNAEIKQTNHVEVEEHTTAFTGNKNVPNVAESIDDSDPCLSLDRSGKDSSSIPEKIDRTINSIEPSSESNTTVSEPCVSQEEHLNVNDIESGNVENDQVVEAVTVIDSSENIDMREEDQKQELKDETETVHEIFHNESAEVVIVKSFLNSSTDEGLNVETHHGSEIVIINDSEIINTSEENAEIITAITGSQTLNEQEDIQLDYLEDNSIHQEKEDVNGIMENEESRHFSTEIDGNKKIPCHVLGRNVVNPSIDLARKGRMPPKPRLGVKIPYRNLTSQIVSKDEIAEEIMERSRQRNASLPSSKDILFARKLTQRLASKLAAAESSAVKKESPSTSSVKESVEKGTKMEKPTGTSSEKKSLASNNVKKERISDNSDLLAILEGDVEMDWPETDSNKAASTKSSKTSVQGKNNMHGNFQKNENKSESASNGSSMDGDDFITEPKFSSSLVTKTYTRKRKSSGDAVPTNVTSKKPVVTEEKPSVEHKVSIDLAPNTYISKSSRIVKKKVIWDPDEAIPMSTFAISKSKIETKQATPVKSSDKKIVKTEKPNPTTLFCVKTSPDKKLPLQGKPHQVSEEKLTKKAQKIATEKSPAKKLDTQIDKKIDGKISIVNENSEKVQSKKSPSSIKKSPLKSKQHNQAHKRRYLSEVDKLLMDEGAVNMLYAVKNTEESESPSNKVKGKKKNDVFSIDNFHQELLDKTNEIKNDLQLNSSKESPKSLRKKDNSIPILKRSEVVGPTGIPLARKKSKDSVRNSTQSPPSSPAYTYTAEASRIIRRHSSSSFSSVGSHTENVNDENKSVNGASASLEKTVKHKVAITAEGTKAKKVKLTKDHTNSKKQKQKRIDKITTSKNDEKQEQQSDAVTTDDEFQAITLKRFDDVVQIVLSSLSDHLSETILNELSTVLTKLGKDDACTTVVLSSSGTCFSQGIDYNLLIEENENQRKLVAEKLALSVKDFLKTLAAFPKLLVAGINGDAMGLAVTMLPLFDIVLASDSAMFSAPYASLGCTLEGGMLLSYLPNAMHNALTSELFFTSRKLSASDALRFGLVTRTLWPDKFHDELVSTLKTISKQSPQGIMSIKKSLRHQLLSNIDTLLKIETDRLAELWASEECQSKFKEYLVKRK</sequence>
<feature type="region of interest" description="Disordered" evidence="1">
    <location>
        <begin position="454"/>
        <end position="499"/>
    </location>
</feature>
<dbReference type="InterPro" id="IPR051053">
    <property type="entry name" value="ECH/Chromodomain_protein"/>
</dbReference>
<dbReference type="SUPFAM" id="SSF52096">
    <property type="entry name" value="ClpP/crotonase"/>
    <property type="match status" value="1"/>
</dbReference>
<feature type="compositionally biased region" description="Basic residues" evidence="1">
    <location>
        <begin position="761"/>
        <end position="775"/>
    </location>
</feature>
<dbReference type="PANTHER" id="PTHR43684">
    <property type="match status" value="1"/>
</dbReference>
<feature type="region of interest" description="Disordered" evidence="1">
    <location>
        <begin position="909"/>
        <end position="936"/>
    </location>
</feature>
<dbReference type="RefSeq" id="XP_025832829.1">
    <property type="nucleotide sequence ID" value="XM_025977044.1"/>
</dbReference>
<dbReference type="Proteomes" id="UP000192223">
    <property type="component" value="Unplaced"/>
</dbReference>
<feature type="region of interest" description="Disordered" evidence="1">
    <location>
        <begin position="165"/>
        <end position="184"/>
    </location>
</feature>
<dbReference type="InterPro" id="IPR001753">
    <property type="entry name" value="Enoyl-CoA_hydra/iso"/>
</dbReference>
<feature type="region of interest" description="Disordered" evidence="1">
    <location>
        <begin position="838"/>
        <end position="897"/>
    </location>
</feature>
<dbReference type="PANTHER" id="PTHR43684:SF13">
    <property type="entry name" value="CHROMODOMAIN Y-LIKE PROTEIN"/>
    <property type="match status" value="1"/>
</dbReference>
<feature type="compositionally biased region" description="Basic and acidic residues" evidence="1">
    <location>
        <begin position="972"/>
        <end position="988"/>
    </location>
</feature>
<feature type="compositionally biased region" description="Basic and acidic residues" evidence="1">
    <location>
        <begin position="845"/>
        <end position="855"/>
    </location>
</feature>
<feature type="compositionally biased region" description="Basic and acidic residues" evidence="1">
    <location>
        <begin position="718"/>
        <end position="737"/>
    </location>
</feature>
<dbReference type="KEGG" id="apln:108743372"/>
<dbReference type="OrthoDB" id="6357915at2759"/>
<feature type="compositionally biased region" description="Polar residues" evidence="1">
    <location>
        <begin position="575"/>
        <end position="584"/>
    </location>
</feature>